<evidence type="ECO:0000256" key="1">
    <source>
        <dbReference type="ARBA" id="ARBA00022617"/>
    </source>
</evidence>
<dbReference type="InterPro" id="IPR009056">
    <property type="entry name" value="Cyt_c-like_dom"/>
</dbReference>
<dbReference type="Proteomes" id="UP000295023">
    <property type="component" value="Unassembled WGS sequence"/>
</dbReference>
<dbReference type="SUPFAM" id="SSF46626">
    <property type="entry name" value="Cytochrome c"/>
    <property type="match status" value="1"/>
</dbReference>
<dbReference type="OrthoDB" id="7873796at2"/>
<evidence type="ECO:0000256" key="2">
    <source>
        <dbReference type="ARBA" id="ARBA00022723"/>
    </source>
</evidence>
<dbReference type="Pfam" id="PF00034">
    <property type="entry name" value="Cytochrom_C"/>
    <property type="match status" value="1"/>
</dbReference>
<evidence type="ECO:0000256" key="3">
    <source>
        <dbReference type="ARBA" id="ARBA00023004"/>
    </source>
</evidence>
<evidence type="ECO:0000259" key="5">
    <source>
        <dbReference type="PROSITE" id="PS51007"/>
    </source>
</evidence>
<keyword evidence="2 4" id="KW-0479">Metal-binding</keyword>
<accession>A0A4R4DRL7</accession>
<organism evidence="6 7">
    <name type="scientific">Roseicella aquatilis</name>
    <dbReference type="NCBI Taxonomy" id="2527868"/>
    <lineage>
        <taxon>Bacteria</taxon>
        <taxon>Pseudomonadati</taxon>
        <taxon>Pseudomonadota</taxon>
        <taxon>Alphaproteobacteria</taxon>
        <taxon>Acetobacterales</taxon>
        <taxon>Roseomonadaceae</taxon>
        <taxon>Roseicella</taxon>
    </lineage>
</organism>
<dbReference type="GO" id="GO:0009055">
    <property type="term" value="F:electron transfer activity"/>
    <property type="evidence" value="ECO:0007669"/>
    <property type="project" value="InterPro"/>
</dbReference>
<dbReference type="PROSITE" id="PS51007">
    <property type="entry name" value="CYTC"/>
    <property type="match status" value="1"/>
</dbReference>
<dbReference type="InterPro" id="IPR036909">
    <property type="entry name" value="Cyt_c-like_dom_sf"/>
</dbReference>
<name>A0A4R4DRL7_9PROT</name>
<keyword evidence="7" id="KW-1185">Reference proteome</keyword>
<dbReference type="AlphaFoldDB" id="A0A4R4DRL7"/>
<reference evidence="6 7" key="1">
    <citation type="submission" date="2019-03" db="EMBL/GenBank/DDBJ databases">
        <title>Paracraurococcus aquatilis NE82 genome sequence.</title>
        <authorList>
            <person name="Zhao Y."/>
            <person name="Du Z."/>
        </authorList>
    </citation>
    <scope>NUCLEOTIDE SEQUENCE [LARGE SCALE GENOMIC DNA]</scope>
    <source>
        <strain evidence="6 7">NE82</strain>
    </source>
</reference>
<gene>
    <name evidence="6" type="ORF">EXY23_08595</name>
</gene>
<dbReference type="GO" id="GO:0020037">
    <property type="term" value="F:heme binding"/>
    <property type="evidence" value="ECO:0007669"/>
    <property type="project" value="InterPro"/>
</dbReference>
<keyword evidence="3 4" id="KW-0408">Iron</keyword>
<protein>
    <submittedName>
        <fullName evidence="6">C-type cytochrome</fullName>
    </submittedName>
</protein>
<dbReference type="GO" id="GO:0046872">
    <property type="term" value="F:metal ion binding"/>
    <property type="evidence" value="ECO:0007669"/>
    <property type="project" value="UniProtKB-KW"/>
</dbReference>
<proteinExistence type="predicted"/>
<dbReference type="RefSeq" id="WP_132287041.1">
    <property type="nucleotide sequence ID" value="NZ_SKBM01000006.1"/>
</dbReference>
<comment type="caution">
    <text evidence="6">The sequence shown here is derived from an EMBL/GenBank/DDBJ whole genome shotgun (WGS) entry which is preliminary data.</text>
</comment>
<evidence type="ECO:0000256" key="4">
    <source>
        <dbReference type="PROSITE-ProRule" id="PRU00433"/>
    </source>
</evidence>
<dbReference type="Gene3D" id="1.10.760.10">
    <property type="entry name" value="Cytochrome c-like domain"/>
    <property type="match status" value="1"/>
</dbReference>
<feature type="domain" description="Cytochrome c" evidence="5">
    <location>
        <begin position="30"/>
        <end position="118"/>
    </location>
</feature>
<keyword evidence="1 4" id="KW-0349">Heme</keyword>
<sequence length="124" mass="13264">MVNSARLASIALLAGCVACATGPRRIPEADYPREGQALAQRACTPCHAVSRDQATRPIPDRHTPGFAEIAQAPGTTAESLRRFLRTTHAATSGPLRMPSPMLDEGQMTLIVSYILSLRGQDRPG</sequence>
<evidence type="ECO:0000313" key="6">
    <source>
        <dbReference type="EMBL" id="TCZ64018.1"/>
    </source>
</evidence>
<evidence type="ECO:0000313" key="7">
    <source>
        <dbReference type="Proteomes" id="UP000295023"/>
    </source>
</evidence>
<dbReference type="EMBL" id="SKBM01000006">
    <property type="protein sequence ID" value="TCZ64018.1"/>
    <property type="molecule type" value="Genomic_DNA"/>
</dbReference>